<proteinExistence type="predicted"/>
<comment type="caution">
    <text evidence="2">The sequence shown here is derived from an EMBL/GenBank/DDBJ whole genome shotgun (WGS) entry which is preliminary data.</text>
</comment>
<accession>A0A0G0PX48</accession>
<evidence type="ECO:0000256" key="1">
    <source>
        <dbReference type="SAM" id="Phobius"/>
    </source>
</evidence>
<reference evidence="2 3" key="1">
    <citation type="journal article" date="2015" name="Nature">
        <title>rRNA introns, odd ribosomes, and small enigmatic genomes across a large radiation of phyla.</title>
        <authorList>
            <person name="Brown C.T."/>
            <person name="Hug L.A."/>
            <person name="Thomas B.C."/>
            <person name="Sharon I."/>
            <person name="Castelle C.J."/>
            <person name="Singh A."/>
            <person name="Wilkins M.J."/>
            <person name="Williams K.H."/>
            <person name="Banfield J.F."/>
        </authorList>
    </citation>
    <scope>NUCLEOTIDE SEQUENCE [LARGE SCALE GENOMIC DNA]</scope>
</reference>
<name>A0A0G0PX48_9BACT</name>
<protein>
    <submittedName>
        <fullName evidence="2">Uncharacterized protein</fullName>
    </submittedName>
</protein>
<feature type="transmembrane region" description="Helical" evidence="1">
    <location>
        <begin position="5"/>
        <end position="24"/>
    </location>
</feature>
<evidence type="ECO:0000313" key="3">
    <source>
        <dbReference type="Proteomes" id="UP000034137"/>
    </source>
</evidence>
<dbReference type="AlphaFoldDB" id="A0A0G0PX48"/>
<dbReference type="Proteomes" id="UP000034137">
    <property type="component" value="Unassembled WGS sequence"/>
</dbReference>
<keyword evidence="1" id="KW-0812">Transmembrane</keyword>
<keyword evidence="1" id="KW-1133">Transmembrane helix</keyword>
<sequence>MIKKIAIYMIILIILLIIGGVFFFKTEKATAPVENQDVKETNKIEETVQPIVEQPKVELQASVYKNEKYGLQFQYPKDWQLAETDSNSGVITPLQQENCAPSGDGQKQMCLDAISYEVKENKENLSIKDYFKNEGWREDEDYKDLAESMMDSNKIYKFTTVNAYDGSEDQAMWLQLSDGNFFAIQASYLTDKEKEVFENILASVKLN</sequence>
<evidence type="ECO:0000313" key="2">
    <source>
        <dbReference type="EMBL" id="KKR32493.1"/>
    </source>
</evidence>
<gene>
    <name evidence="2" type="ORF">UT64_C0032G0007</name>
</gene>
<organism evidence="2 3">
    <name type="scientific">Candidatus Falkowbacteria bacterium GW2011_GWF2_39_8</name>
    <dbReference type="NCBI Taxonomy" id="1618642"/>
    <lineage>
        <taxon>Bacteria</taxon>
        <taxon>Candidatus Falkowiibacteriota</taxon>
    </lineage>
</organism>
<dbReference type="EMBL" id="LBXO01000032">
    <property type="protein sequence ID" value="KKR32493.1"/>
    <property type="molecule type" value="Genomic_DNA"/>
</dbReference>
<keyword evidence="1" id="KW-0472">Membrane</keyword>